<protein>
    <recommendedName>
        <fullName evidence="4">cystathionine gamma-lyase</fullName>
        <ecNumber evidence="4">4.4.1.1</ecNumber>
    </recommendedName>
    <alternativeName>
        <fullName evidence="7">Gamma-cystathionase</fullName>
    </alternativeName>
</protein>
<proteinExistence type="inferred from homology"/>
<dbReference type="PANTHER" id="PTHR11808">
    <property type="entry name" value="TRANS-SULFURATION ENZYME FAMILY MEMBER"/>
    <property type="match status" value="1"/>
</dbReference>
<gene>
    <name evidence="9" type="ORF">Ctob_010137</name>
</gene>
<name>A0A0M0JL50_9EUKA</name>
<feature type="transmembrane region" description="Helical" evidence="8">
    <location>
        <begin position="106"/>
        <end position="129"/>
    </location>
</feature>
<keyword evidence="5" id="KW-0663">Pyridoxal phosphate</keyword>
<evidence type="ECO:0000313" key="9">
    <source>
        <dbReference type="EMBL" id="KOO27321.1"/>
    </source>
</evidence>
<comment type="similarity">
    <text evidence="3">Belongs to the trans-sulfuration enzymes family.</text>
</comment>
<evidence type="ECO:0000256" key="4">
    <source>
        <dbReference type="ARBA" id="ARBA00012085"/>
    </source>
</evidence>
<evidence type="ECO:0000256" key="5">
    <source>
        <dbReference type="ARBA" id="ARBA00022898"/>
    </source>
</evidence>
<dbReference type="GO" id="GO:0019343">
    <property type="term" value="P:cysteine biosynthetic process via cystathionine"/>
    <property type="evidence" value="ECO:0007669"/>
    <property type="project" value="TreeGrafter"/>
</dbReference>
<dbReference type="EC" id="4.4.1.1" evidence="4"/>
<dbReference type="GO" id="GO:0019346">
    <property type="term" value="P:transsulfuration"/>
    <property type="evidence" value="ECO:0007669"/>
    <property type="project" value="InterPro"/>
</dbReference>
<keyword evidence="8" id="KW-0812">Transmembrane</keyword>
<dbReference type="PANTHER" id="PTHR11808:SF15">
    <property type="entry name" value="CYSTATHIONINE GAMMA-LYASE"/>
    <property type="match status" value="1"/>
</dbReference>
<sequence>MAPRVCKAPMVPYNAACVPADTYRPPMPLPYEPQPSSPMATLLILIGLGYCITLSTTSRSVEVPSKYLQIAGLVVNIASVAVPGRFDDDANMLISSPWPTLFSPAGFAFAIWAVIYLGELLGVIMIAALPANDVDHAQSARAWLCANLAQALWCVSFRPWSLGQLWLPSLCLATTAFCLFRSQVLLTTECGPINRQWLFMASARSLHLGWVSAATLVNVNAWVGLAAFGPSAALASVVLSHVGAVSLADLYSRKALPVASGAVAWALFAVSQGVPIGKDAGVLGETTMRGLAYAAKGAAVAAFLLALIRARLSERLMSGCSTKAPKVGKGVPVGTPREDWDKFGYETRCASVVQVSDFAIRRVKPISLPIVLGSTFEMEDCAHGARLHAKKESPYADADGYVYGRWGSPTNEGAARQVAALEGIGPADDGGCMLFSSGMSAITGSLTATLKKGDHAIFPYTVYGGTHEFLVEFLRHWGVEYTLVDSTDPQNYAKALKPNTRVVYTESPANPTCRLTDLDAVSEIVKSYSKSTGIKKPWVMCDSTFATPFHQRCLETDGVDVAIHSATKYIGGHSDILAGAVTSNSSEFLHELAKVQKIFGAPLAPLESFLLARGLRTLHVRMERHGQNAMKVAQLLDKHPLVEKLFYPGLPSHPDHELAKRIFTSGGPNSDASQQTFGGMLAFILKGDPDTAMKRGIKMCERLRLVTLAVSLGGTESLIQHPASMTHAMIPREKRLAGGLQDGLVRLSVGLESANDICEDIRQALDGRDGP</sequence>
<dbReference type="OrthoDB" id="3512640at2759"/>
<feature type="transmembrane region" description="Helical" evidence="8">
    <location>
        <begin position="291"/>
        <end position="308"/>
    </location>
</feature>
<accession>A0A0M0JL50</accession>
<dbReference type="Proteomes" id="UP000037460">
    <property type="component" value="Unassembled WGS sequence"/>
</dbReference>
<comment type="pathway">
    <text evidence="2">Amino-acid biosynthesis; L-cysteine biosynthesis; L-cysteine from L-homocysteine and L-serine: step 2/2.</text>
</comment>
<dbReference type="InterPro" id="IPR000277">
    <property type="entry name" value="Cys/Met-Metab_PyrdxlP-dep_enz"/>
</dbReference>
<keyword evidence="10" id="KW-1185">Reference proteome</keyword>
<comment type="caution">
    <text evidence="9">The sequence shown here is derived from an EMBL/GenBank/DDBJ whole genome shotgun (WGS) entry which is preliminary data.</text>
</comment>
<feature type="transmembrane region" description="Helical" evidence="8">
    <location>
        <begin position="36"/>
        <end position="55"/>
    </location>
</feature>
<keyword evidence="6" id="KW-0028">Amino-acid biosynthesis</keyword>
<dbReference type="GO" id="GO:0030170">
    <property type="term" value="F:pyridoxal phosphate binding"/>
    <property type="evidence" value="ECO:0007669"/>
    <property type="project" value="InterPro"/>
</dbReference>
<dbReference type="InterPro" id="IPR054542">
    <property type="entry name" value="Cys_met_metab_PP"/>
</dbReference>
<dbReference type="InterPro" id="IPR015421">
    <property type="entry name" value="PyrdxlP-dep_Trfase_major"/>
</dbReference>
<dbReference type="FunFam" id="3.40.640.10:FF:000046">
    <property type="entry name" value="Cystathionine gamma-lyase"/>
    <property type="match status" value="1"/>
</dbReference>
<evidence type="ECO:0000256" key="8">
    <source>
        <dbReference type="SAM" id="Phobius"/>
    </source>
</evidence>
<evidence type="ECO:0000256" key="1">
    <source>
        <dbReference type="ARBA" id="ARBA00001933"/>
    </source>
</evidence>
<dbReference type="InterPro" id="IPR015424">
    <property type="entry name" value="PyrdxlP-dep_Trfase"/>
</dbReference>
<dbReference type="EMBL" id="JWZX01002731">
    <property type="protein sequence ID" value="KOO27321.1"/>
    <property type="molecule type" value="Genomic_DNA"/>
</dbReference>
<dbReference type="PROSITE" id="PS00868">
    <property type="entry name" value="CYS_MET_METAB_PP"/>
    <property type="match status" value="1"/>
</dbReference>
<keyword evidence="6" id="KW-0198">Cysteine biosynthesis</keyword>
<keyword evidence="8" id="KW-1133">Transmembrane helix</keyword>
<evidence type="ECO:0000256" key="7">
    <source>
        <dbReference type="ARBA" id="ARBA00029853"/>
    </source>
</evidence>
<dbReference type="Pfam" id="PF01053">
    <property type="entry name" value="Cys_Met_Meta_PP"/>
    <property type="match status" value="1"/>
</dbReference>
<evidence type="ECO:0000256" key="3">
    <source>
        <dbReference type="ARBA" id="ARBA00009077"/>
    </source>
</evidence>
<dbReference type="CDD" id="cd00614">
    <property type="entry name" value="CGS_like"/>
    <property type="match status" value="1"/>
</dbReference>
<organism evidence="9 10">
    <name type="scientific">Chrysochromulina tobinii</name>
    <dbReference type="NCBI Taxonomy" id="1460289"/>
    <lineage>
        <taxon>Eukaryota</taxon>
        <taxon>Haptista</taxon>
        <taxon>Haptophyta</taxon>
        <taxon>Prymnesiophyceae</taxon>
        <taxon>Prymnesiales</taxon>
        <taxon>Chrysochromulinaceae</taxon>
        <taxon>Chrysochromulina</taxon>
    </lineage>
</organism>
<feature type="transmembrane region" description="Helical" evidence="8">
    <location>
        <begin position="255"/>
        <end position="271"/>
    </location>
</feature>
<evidence type="ECO:0000313" key="10">
    <source>
        <dbReference type="Proteomes" id="UP000037460"/>
    </source>
</evidence>
<comment type="cofactor">
    <cofactor evidence="1">
        <name>pyridoxal 5'-phosphate</name>
        <dbReference type="ChEBI" id="CHEBI:597326"/>
    </cofactor>
</comment>
<dbReference type="InterPro" id="IPR015422">
    <property type="entry name" value="PyrdxlP-dep_Trfase_small"/>
</dbReference>
<keyword evidence="8" id="KW-0472">Membrane</keyword>
<dbReference type="Gene3D" id="3.90.1150.10">
    <property type="entry name" value="Aspartate Aminotransferase, domain 1"/>
    <property type="match status" value="1"/>
</dbReference>
<reference evidence="10" key="1">
    <citation type="journal article" date="2015" name="PLoS Genet.">
        <title>Genome Sequence and Transcriptome Analyses of Chrysochromulina tobin: Metabolic Tools for Enhanced Algal Fitness in the Prominent Order Prymnesiales (Haptophyceae).</title>
        <authorList>
            <person name="Hovde B.T."/>
            <person name="Deodato C.R."/>
            <person name="Hunsperger H.M."/>
            <person name="Ryken S.A."/>
            <person name="Yost W."/>
            <person name="Jha R.K."/>
            <person name="Patterson J."/>
            <person name="Monnat R.J. Jr."/>
            <person name="Barlow S.B."/>
            <person name="Starkenburg S.R."/>
            <person name="Cattolico R.A."/>
        </authorList>
    </citation>
    <scope>NUCLEOTIDE SEQUENCE</scope>
    <source>
        <strain evidence="10">CCMP291</strain>
    </source>
</reference>
<feature type="transmembrane region" description="Helical" evidence="8">
    <location>
        <begin position="225"/>
        <end position="248"/>
    </location>
</feature>
<keyword evidence="9" id="KW-0456">Lyase</keyword>
<dbReference type="Gene3D" id="3.40.640.10">
    <property type="entry name" value="Type I PLP-dependent aspartate aminotransferase-like (Major domain)"/>
    <property type="match status" value="1"/>
</dbReference>
<dbReference type="AlphaFoldDB" id="A0A0M0JL50"/>
<dbReference type="GO" id="GO:0005737">
    <property type="term" value="C:cytoplasm"/>
    <property type="evidence" value="ECO:0007669"/>
    <property type="project" value="TreeGrafter"/>
</dbReference>
<feature type="transmembrane region" description="Helical" evidence="8">
    <location>
        <begin position="67"/>
        <end position="86"/>
    </location>
</feature>
<evidence type="ECO:0000256" key="2">
    <source>
        <dbReference type="ARBA" id="ARBA00005038"/>
    </source>
</evidence>
<dbReference type="SUPFAM" id="SSF53383">
    <property type="entry name" value="PLP-dependent transferases"/>
    <property type="match status" value="1"/>
</dbReference>
<dbReference type="GO" id="GO:0004123">
    <property type="term" value="F:cystathionine gamma-lyase activity"/>
    <property type="evidence" value="ECO:0007669"/>
    <property type="project" value="TreeGrafter"/>
</dbReference>
<evidence type="ECO:0000256" key="6">
    <source>
        <dbReference type="ARBA" id="ARBA00023192"/>
    </source>
</evidence>